<accession>A0A914XM28</accession>
<dbReference type="Proteomes" id="UP000887566">
    <property type="component" value="Unplaced"/>
</dbReference>
<evidence type="ECO:0000313" key="3">
    <source>
        <dbReference type="WBParaSite" id="PSAMB.scaffold946size38289.g9913.t1"/>
    </source>
</evidence>
<evidence type="ECO:0000313" key="2">
    <source>
        <dbReference type="Proteomes" id="UP000887566"/>
    </source>
</evidence>
<keyword evidence="2" id="KW-1185">Reference proteome</keyword>
<name>A0A914XM28_9BILA</name>
<dbReference type="WBParaSite" id="PSAMB.scaffold946size38289.g9913.t1">
    <property type="protein sequence ID" value="PSAMB.scaffold946size38289.g9913.t1"/>
    <property type="gene ID" value="PSAMB.scaffold946size38289.g9913"/>
</dbReference>
<feature type="compositionally biased region" description="Polar residues" evidence="1">
    <location>
        <begin position="14"/>
        <end position="36"/>
    </location>
</feature>
<feature type="compositionally biased region" description="Low complexity" evidence="1">
    <location>
        <begin position="137"/>
        <end position="156"/>
    </location>
</feature>
<feature type="region of interest" description="Disordered" evidence="1">
    <location>
        <begin position="1"/>
        <end position="156"/>
    </location>
</feature>
<proteinExistence type="predicted"/>
<sequence length="156" mass="16568">MGTSINKPAHSSDLGYSNTRIIEQKPSNVSASNQPGAQLGFYAEKAKNENSQTSAIDQETDSEKLKKQWPEENTSIANDPPPSYAESESDAQRARGASLPSSTLREPEVGATKLLYPEPIGKTRALSNISERDTDVSASGSFSKSGSGSATSNESE</sequence>
<organism evidence="2 3">
    <name type="scientific">Plectus sambesii</name>
    <dbReference type="NCBI Taxonomy" id="2011161"/>
    <lineage>
        <taxon>Eukaryota</taxon>
        <taxon>Metazoa</taxon>
        <taxon>Ecdysozoa</taxon>
        <taxon>Nematoda</taxon>
        <taxon>Chromadorea</taxon>
        <taxon>Plectida</taxon>
        <taxon>Plectina</taxon>
        <taxon>Plectoidea</taxon>
        <taxon>Plectidae</taxon>
        <taxon>Plectus</taxon>
    </lineage>
</organism>
<evidence type="ECO:0000256" key="1">
    <source>
        <dbReference type="SAM" id="MobiDB-lite"/>
    </source>
</evidence>
<protein>
    <submittedName>
        <fullName evidence="3">Uncharacterized protein</fullName>
    </submittedName>
</protein>
<feature type="compositionally biased region" description="Basic and acidic residues" evidence="1">
    <location>
        <begin position="61"/>
        <end position="70"/>
    </location>
</feature>
<dbReference type="AlphaFoldDB" id="A0A914XM28"/>
<reference evidence="3" key="1">
    <citation type="submission" date="2022-11" db="UniProtKB">
        <authorList>
            <consortium name="WormBaseParasite"/>
        </authorList>
    </citation>
    <scope>IDENTIFICATION</scope>
</reference>